<name>A0A3M8SZC9_PSEPU</name>
<protein>
    <submittedName>
        <fullName evidence="1">Uncharacterized protein</fullName>
    </submittedName>
</protein>
<dbReference type="RefSeq" id="WP_123085066.1">
    <property type="nucleotide sequence ID" value="NZ_RJAI01000048.1"/>
</dbReference>
<dbReference type="EMBL" id="RJAI01000048">
    <property type="protein sequence ID" value="RNF86579.1"/>
    <property type="molecule type" value="Genomic_DNA"/>
</dbReference>
<proteinExistence type="predicted"/>
<gene>
    <name evidence="1" type="ORF">EFK07_19775</name>
</gene>
<organism evidence="1 2">
    <name type="scientific">Pseudomonas putida</name>
    <name type="common">Arthrobacter siderocapsulatus</name>
    <dbReference type="NCBI Taxonomy" id="303"/>
    <lineage>
        <taxon>Bacteria</taxon>
        <taxon>Pseudomonadati</taxon>
        <taxon>Pseudomonadota</taxon>
        <taxon>Gammaproteobacteria</taxon>
        <taxon>Pseudomonadales</taxon>
        <taxon>Pseudomonadaceae</taxon>
        <taxon>Pseudomonas</taxon>
    </lineage>
</organism>
<dbReference type="AlphaFoldDB" id="A0A3M8SZC9"/>
<evidence type="ECO:0000313" key="1">
    <source>
        <dbReference type="EMBL" id="RNF86579.1"/>
    </source>
</evidence>
<dbReference type="Proteomes" id="UP000278162">
    <property type="component" value="Unassembled WGS sequence"/>
</dbReference>
<evidence type="ECO:0000313" key="2">
    <source>
        <dbReference type="Proteomes" id="UP000278162"/>
    </source>
</evidence>
<sequence length="74" mass="8274">MCELLAGDVGVDVMHAMRPQFALQIDIGQIAADLVKEFNKTPALKTWGWMCIIDGTPQMMPPTSFLWLFSYAVL</sequence>
<accession>A0A3M8SZC9</accession>
<comment type="caution">
    <text evidence="1">The sequence shown here is derived from an EMBL/GenBank/DDBJ whole genome shotgun (WGS) entry which is preliminary data.</text>
</comment>
<reference evidence="1 2" key="1">
    <citation type="submission" date="2018-10" db="EMBL/GenBank/DDBJ databases">
        <title>An outbreak of IMP-63 producing strain in France.</title>
        <authorList>
            <person name="Bour M."/>
            <person name="Liapis E."/>
            <person name="Plesiat P."/>
        </authorList>
    </citation>
    <scope>NUCLEOTIDE SEQUENCE [LARGE SCALE GENOMIC DNA]</scope>
    <source>
        <strain evidence="1 2">12917</strain>
    </source>
</reference>